<dbReference type="KEGG" id="dvl:Dvul_1379"/>
<feature type="domain" description="Cation efflux protein transmembrane" evidence="8">
    <location>
        <begin position="22"/>
        <end position="225"/>
    </location>
</feature>
<gene>
    <name evidence="10" type="ordered locus">Dvul_1379</name>
</gene>
<evidence type="ECO:0000256" key="6">
    <source>
        <dbReference type="ARBA" id="ARBA00023136"/>
    </source>
</evidence>
<dbReference type="HOGENOM" id="CLU_044569_0_0_7"/>
<dbReference type="Pfam" id="PF16916">
    <property type="entry name" value="ZT_dimer"/>
    <property type="match status" value="2"/>
</dbReference>
<feature type="transmembrane region" description="Helical" evidence="7">
    <location>
        <begin position="45"/>
        <end position="66"/>
    </location>
</feature>
<evidence type="ECO:0000256" key="3">
    <source>
        <dbReference type="ARBA" id="ARBA00022448"/>
    </source>
</evidence>
<evidence type="ECO:0000256" key="7">
    <source>
        <dbReference type="SAM" id="Phobius"/>
    </source>
</evidence>
<dbReference type="InterPro" id="IPR036837">
    <property type="entry name" value="Cation_efflux_CTD_sf"/>
</dbReference>
<dbReference type="Gene3D" id="3.30.70.1350">
    <property type="entry name" value="Cation efflux protein, cytoplasmic domain"/>
    <property type="match status" value="3"/>
</dbReference>
<dbReference type="InterPro" id="IPR050291">
    <property type="entry name" value="CDF_Transporter"/>
</dbReference>
<feature type="transmembrane region" description="Helical" evidence="7">
    <location>
        <begin position="87"/>
        <end position="108"/>
    </location>
</feature>
<protein>
    <submittedName>
        <fullName evidence="10">Cation diffusion facilitator family transporter</fullName>
    </submittedName>
</protein>
<comment type="subcellular location">
    <subcellularLocation>
        <location evidence="1">Membrane</location>
        <topology evidence="1">Multi-pass membrane protein</topology>
    </subcellularLocation>
</comment>
<evidence type="ECO:0000259" key="9">
    <source>
        <dbReference type="Pfam" id="PF16916"/>
    </source>
</evidence>
<feature type="domain" description="Cation efflux protein cytoplasmic" evidence="9">
    <location>
        <begin position="231"/>
        <end position="304"/>
    </location>
</feature>
<evidence type="ECO:0000256" key="4">
    <source>
        <dbReference type="ARBA" id="ARBA00022692"/>
    </source>
</evidence>
<dbReference type="Gene3D" id="1.20.1510.10">
    <property type="entry name" value="Cation efflux protein transmembrane domain"/>
    <property type="match status" value="1"/>
</dbReference>
<proteinExistence type="inferred from homology"/>
<dbReference type="Proteomes" id="UP000009173">
    <property type="component" value="Chromosome"/>
</dbReference>
<evidence type="ECO:0000313" key="11">
    <source>
        <dbReference type="Proteomes" id="UP000009173"/>
    </source>
</evidence>
<feature type="transmembrane region" description="Helical" evidence="7">
    <location>
        <begin position="158"/>
        <end position="179"/>
    </location>
</feature>
<keyword evidence="3" id="KW-0813">Transport</keyword>
<dbReference type="InterPro" id="IPR027469">
    <property type="entry name" value="Cation_efflux_TMD_sf"/>
</dbReference>
<dbReference type="InterPro" id="IPR058533">
    <property type="entry name" value="Cation_efflux_TM"/>
</dbReference>
<evidence type="ECO:0000256" key="5">
    <source>
        <dbReference type="ARBA" id="ARBA00022989"/>
    </source>
</evidence>
<dbReference type="SUPFAM" id="SSF161111">
    <property type="entry name" value="Cation efflux protein transmembrane domain-like"/>
    <property type="match status" value="1"/>
</dbReference>
<dbReference type="InterPro" id="IPR027470">
    <property type="entry name" value="Cation_efflux_CTD"/>
</dbReference>
<dbReference type="RefSeq" id="WP_010939066.1">
    <property type="nucleotide sequence ID" value="NC_008751.1"/>
</dbReference>
<dbReference type="GO" id="GO:0016020">
    <property type="term" value="C:membrane"/>
    <property type="evidence" value="ECO:0007669"/>
    <property type="project" value="UniProtKB-SubCell"/>
</dbReference>
<dbReference type="InterPro" id="IPR002524">
    <property type="entry name" value="Cation_efflux"/>
</dbReference>
<feature type="transmembrane region" description="Helical" evidence="7">
    <location>
        <begin position="17"/>
        <end position="39"/>
    </location>
</feature>
<feature type="transmembrane region" description="Helical" evidence="7">
    <location>
        <begin position="199"/>
        <end position="217"/>
    </location>
</feature>
<organism evidence="10 11">
    <name type="scientific">Nitratidesulfovibrio vulgaris (strain DP4)</name>
    <name type="common">Desulfovibrio vulgaris</name>
    <dbReference type="NCBI Taxonomy" id="391774"/>
    <lineage>
        <taxon>Bacteria</taxon>
        <taxon>Pseudomonadati</taxon>
        <taxon>Thermodesulfobacteriota</taxon>
        <taxon>Desulfovibrionia</taxon>
        <taxon>Desulfovibrionales</taxon>
        <taxon>Desulfovibrionaceae</taxon>
        <taxon>Nitratidesulfovibrio</taxon>
    </lineage>
</organism>
<keyword evidence="4 7" id="KW-0812">Transmembrane</keyword>
<feature type="transmembrane region" description="Helical" evidence="7">
    <location>
        <begin position="120"/>
        <end position="137"/>
    </location>
</feature>
<name>A0A0H3A863_NITV4</name>
<keyword evidence="5 7" id="KW-1133">Transmembrane helix</keyword>
<dbReference type="SUPFAM" id="SSF160240">
    <property type="entry name" value="Cation efflux protein cytoplasmic domain-like"/>
    <property type="match status" value="3"/>
</dbReference>
<evidence type="ECO:0000256" key="1">
    <source>
        <dbReference type="ARBA" id="ARBA00004141"/>
    </source>
</evidence>
<dbReference type="AlphaFoldDB" id="A0A0H3A863"/>
<dbReference type="PANTHER" id="PTHR43840">
    <property type="entry name" value="MITOCHONDRIAL METAL TRANSPORTER 1-RELATED"/>
    <property type="match status" value="1"/>
</dbReference>
<reference evidence="11" key="1">
    <citation type="journal article" date="2009" name="Environ. Microbiol.">
        <title>Contribution of mobile genetic elements to Desulfovibrio vulgaris genome plasticity.</title>
        <authorList>
            <person name="Walker C.B."/>
            <person name="Stolyar S."/>
            <person name="Chivian D."/>
            <person name="Pinel N."/>
            <person name="Gabster J.A."/>
            <person name="Dehal P.S."/>
            <person name="He Z."/>
            <person name="Yang Z.K."/>
            <person name="Yen H.C."/>
            <person name="Zhou J."/>
            <person name="Wall J.D."/>
            <person name="Hazen T.C."/>
            <person name="Arkin A.P."/>
            <person name="Stahl D.A."/>
        </authorList>
    </citation>
    <scope>NUCLEOTIDE SEQUENCE [LARGE SCALE GENOMIC DNA]</scope>
    <source>
        <strain evidence="11">DP4</strain>
    </source>
</reference>
<evidence type="ECO:0000313" key="10">
    <source>
        <dbReference type="EMBL" id="ABM28397.1"/>
    </source>
</evidence>
<dbReference type="GO" id="GO:0008324">
    <property type="term" value="F:monoatomic cation transmembrane transporter activity"/>
    <property type="evidence" value="ECO:0007669"/>
    <property type="project" value="InterPro"/>
</dbReference>
<feature type="domain" description="Cation efflux protein cytoplasmic" evidence="9">
    <location>
        <begin position="405"/>
        <end position="474"/>
    </location>
</feature>
<accession>A0A0H3A863</accession>
<dbReference type="Pfam" id="PF01545">
    <property type="entry name" value="Cation_efflux"/>
    <property type="match status" value="1"/>
</dbReference>
<evidence type="ECO:0000256" key="2">
    <source>
        <dbReference type="ARBA" id="ARBA00008114"/>
    </source>
</evidence>
<evidence type="ECO:0000259" key="8">
    <source>
        <dbReference type="Pfam" id="PF01545"/>
    </source>
</evidence>
<dbReference type="PANTHER" id="PTHR43840:SF15">
    <property type="entry name" value="MITOCHONDRIAL METAL TRANSPORTER 1-RELATED"/>
    <property type="match status" value="1"/>
</dbReference>
<comment type="similarity">
    <text evidence="2">Belongs to the cation diffusion facilitator (CDF) transporter (TC 2.A.4) family.</text>
</comment>
<dbReference type="NCBIfam" id="TIGR01297">
    <property type="entry name" value="CDF"/>
    <property type="match status" value="1"/>
</dbReference>
<sequence length="481" mass="52120">MSDDYTYIAEADREKRIAALSSVGAALLLTGLKLGVGFATNSLGILSEAAHSGLDLVAAVVTYWAVRAASRPADADHPYGHGKVENLSALVETLLLLLTCGWIVREAVDRLFFEAVHVEPSVWGLAVMGVSIVVDISRARMLRRVARKHNSQALEADALHFSTDVWSSAVVIAGLLALRAAMFFPQDSFMFAVLQRADAFAALVVSCIVVFVSLQLGRRAVDVLLDGGAQEQVERAADALKDLPGIVRIERLRVRQSGPRTFVDLLLCVPQGMSFEASHTLSEQAERRLQAVLPQADVIVHMEPASPDEVGMLERIRGVAASHGLAVHAVSFMLVDGEQHVDLHAEVAGEERLEVAHERVSAFEADLARTLGKATVVTHIEPVAVREDALPEASNEALTAVEGVVHSLLDAEPDVDDCHNMRLHRLGDELSLSFHCRMSPETPVSVAHEAATRLEKSLRARLGDISRVAIHMEPTPRNHQA</sequence>
<keyword evidence="6 7" id="KW-0472">Membrane</keyword>
<dbReference type="EMBL" id="CP000527">
    <property type="protein sequence ID" value="ABM28397.1"/>
    <property type="molecule type" value="Genomic_DNA"/>
</dbReference>